<dbReference type="AlphaFoldDB" id="A0AAP5M930"/>
<evidence type="ECO:0000313" key="2">
    <source>
        <dbReference type="EMBL" id="MDR9896825.1"/>
    </source>
</evidence>
<feature type="domain" description="AstE/AspA barrel-sandwich hybrid" evidence="1">
    <location>
        <begin position="87"/>
        <end position="166"/>
    </location>
</feature>
<protein>
    <submittedName>
        <fullName evidence="2">Aspartoacylase</fullName>
        <ecNumber evidence="2">3.5.1.15</ecNumber>
    </submittedName>
</protein>
<dbReference type="Gene3D" id="3.40.630.10">
    <property type="entry name" value="Zn peptidases"/>
    <property type="match status" value="1"/>
</dbReference>
<dbReference type="NCBIfam" id="NF002601">
    <property type="entry name" value="PRK02259.1"/>
    <property type="match status" value="1"/>
</dbReference>
<dbReference type="GO" id="GO:0005829">
    <property type="term" value="C:cytosol"/>
    <property type="evidence" value="ECO:0007669"/>
    <property type="project" value="TreeGrafter"/>
</dbReference>
<dbReference type="InterPro" id="IPR007036">
    <property type="entry name" value="Aste_AspA_hybrid_dom"/>
</dbReference>
<dbReference type="EMBL" id="JAALHA020000009">
    <property type="protein sequence ID" value="MDR9896825.1"/>
    <property type="molecule type" value="Genomic_DNA"/>
</dbReference>
<name>A0AAP5M930_9CYAN</name>
<evidence type="ECO:0000259" key="1">
    <source>
        <dbReference type="Pfam" id="PF04952"/>
    </source>
</evidence>
<gene>
    <name evidence="2" type="ORF">G7B40_019975</name>
</gene>
<dbReference type="Pfam" id="PF04952">
    <property type="entry name" value="AstE_AspA_hybrid"/>
    <property type="match status" value="1"/>
</dbReference>
<dbReference type="Gene3D" id="2.20.25.160">
    <property type="match status" value="1"/>
</dbReference>
<dbReference type="PANTHER" id="PTHR15162">
    <property type="entry name" value="ASPARTOACYLASE"/>
    <property type="match status" value="1"/>
</dbReference>
<accession>A0AAP5M930</accession>
<dbReference type="SUPFAM" id="SSF53187">
    <property type="entry name" value="Zn-dependent exopeptidases"/>
    <property type="match status" value="1"/>
</dbReference>
<evidence type="ECO:0000313" key="3">
    <source>
        <dbReference type="Proteomes" id="UP000667802"/>
    </source>
</evidence>
<proteinExistence type="predicted"/>
<comment type="caution">
    <text evidence="2">The sequence shown here is derived from an EMBL/GenBank/DDBJ whole genome shotgun (WGS) entry which is preliminary data.</text>
</comment>
<dbReference type="EC" id="3.5.1.15" evidence="2"/>
<sequence>MKSLILWGLAAYLSGINPLVKVLQYPLNQEHSYLRSLYELSFAIEVGPVAQGTIDAELFLQTEALISSILNFVELYNQGRIPEISKTFTLYQQVKSVDYPRDEQQRIRAMIHPQLQFKDYNILHYGDPLFLSFDGEEILYQGESPMFPIFINEAAYYEKQIAMSLAIKQQVNLKDLLLKYEMLGIG</sequence>
<keyword evidence="3" id="KW-1185">Reference proteome</keyword>
<dbReference type="InterPro" id="IPR050178">
    <property type="entry name" value="AspA/AstE_fam"/>
</dbReference>
<organism evidence="2 3">
    <name type="scientific">Aetokthonos hydrillicola Thurmond2011</name>
    <dbReference type="NCBI Taxonomy" id="2712845"/>
    <lineage>
        <taxon>Bacteria</taxon>
        <taxon>Bacillati</taxon>
        <taxon>Cyanobacteriota</taxon>
        <taxon>Cyanophyceae</taxon>
        <taxon>Nostocales</taxon>
        <taxon>Hapalosiphonaceae</taxon>
        <taxon>Aetokthonos</taxon>
    </lineage>
</organism>
<dbReference type="GO" id="GO:0019807">
    <property type="term" value="F:aspartoacylase activity"/>
    <property type="evidence" value="ECO:0007669"/>
    <property type="project" value="UniProtKB-EC"/>
</dbReference>
<dbReference type="PANTHER" id="PTHR15162:SF7">
    <property type="entry name" value="SUCCINYLGLUTAMATE DESUCCINYLASE"/>
    <property type="match status" value="1"/>
</dbReference>
<dbReference type="RefSeq" id="WP_208340214.1">
    <property type="nucleotide sequence ID" value="NZ_CAWQFN010000620.1"/>
</dbReference>
<keyword evidence="2" id="KW-0378">Hydrolase</keyword>
<reference evidence="3" key="1">
    <citation type="journal article" date="2021" name="Science">
        <title>Hunting the eagle killer: A cyanobacterial neurotoxin causes vacuolar myelinopathy.</title>
        <authorList>
            <person name="Breinlinger S."/>
            <person name="Phillips T.J."/>
            <person name="Haram B.N."/>
            <person name="Mares J."/>
            <person name="Martinez Yerena J.A."/>
            <person name="Hrouzek P."/>
            <person name="Sobotka R."/>
            <person name="Henderson W.M."/>
            <person name="Schmieder P."/>
            <person name="Williams S.M."/>
            <person name="Lauderdale J.D."/>
            <person name="Wilde H.D."/>
            <person name="Gerrin W."/>
            <person name="Kust A."/>
            <person name="Washington J.W."/>
            <person name="Wagner C."/>
            <person name="Geier B."/>
            <person name="Liebeke M."/>
            <person name="Enke H."/>
            <person name="Niedermeyer T.H.J."/>
            <person name="Wilde S.B."/>
        </authorList>
    </citation>
    <scope>NUCLEOTIDE SEQUENCE [LARGE SCALE GENOMIC DNA]</scope>
    <source>
        <strain evidence="3">Thurmond2011</strain>
    </source>
</reference>
<dbReference type="Proteomes" id="UP000667802">
    <property type="component" value="Unassembled WGS sequence"/>
</dbReference>